<dbReference type="PANTHER" id="PTHR43240">
    <property type="entry name" value="1,4-DIHYDROXY-2-NAPHTHOYL-COA THIOESTERASE 1"/>
    <property type="match status" value="1"/>
</dbReference>
<gene>
    <name evidence="4" type="ORF">Q9R02_09185</name>
</gene>
<dbReference type="RefSeq" id="WP_305996374.1">
    <property type="nucleotide sequence ID" value="NZ_JAVALS010000005.1"/>
</dbReference>
<comment type="caution">
    <text evidence="4">The sequence shown here is derived from an EMBL/GenBank/DDBJ whole genome shotgun (WGS) entry which is preliminary data.</text>
</comment>
<evidence type="ECO:0000259" key="3">
    <source>
        <dbReference type="Pfam" id="PF03061"/>
    </source>
</evidence>
<organism evidence="4 5">
    <name type="scientific">Arthrobacter horti</name>
    <dbReference type="NCBI Taxonomy" id="3068273"/>
    <lineage>
        <taxon>Bacteria</taxon>
        <taxon>Bacillati</taxon>
        <taxon>Actinomycetota</taxon>
        <taxon>Actinomycetes</taxon>
        <taxon>Micrococcales</taxon>
        <taxon>Micrococcaceae</taxon>
        <taxon>Arthrobacter</taxon>
    </lineage>
</organism>
<sequence>MNAHSSHEPWVIHLGELDQKMGIRVLEQSAERVVTTMPVQGNTQSLGRLHGGASAALAEATGSWAAMIHASVRGKVCVGVDLNITHHRGAKDGEITATATPLHAGSRIATYQVLITDQSGKLLATARITNMLMDPKEH</sequence>
<comment type="similarity">
    <text evidence="1">Belongs to the thioesterase PaaI family.</text>
</comment>
<dbReference type="Gene3D" id="3.10.129.10">
    <property type="entry name" value="Hotdog Thioesterase"/>
    <property type="match status" value="1"/>
</dbReference>
<evidence type="ECO:0000313" key="5">
    <source>
        <dbReference type="Proteomes" id="UP001232725"/>
    </source>
</evidence>
<dbReference type="EC" id="3.1.2.-" evidence="4"/>
<dbReference type="InterPro" id="IPR029069">
    <property type="entry name" value="HotDog_dom_sf"/>
</dbReference>
<reference evidence="4 5" key="1">
    <citation type="submission" date="2023-08" db="EMBL/GenBank/DDBJ databases">
        <title>Arthrobacter horti sp. nov., isolated from forest soil.</title>
        <authorList>
            <person name="Park M."/>
        </authorList>
    </citation>
    <scope>NUCLEOTIDE SEQUENCE [LARGE SCALE GENOMIC DNA]</scope>
    <source>
        <strain evidence="4 5">YJM1</strain>
    </source>
</reference>
<evidence type="ECO:0000313" key="4">
    <source>
        <dbReference type="EMBL" id="MDP5227322.1"/>
    </source>
</evidence>
<dbReference type="InterPro" id="IPR003736">
    <property type="entry name" value="PAAI_dom"/>
</dbReference>
<dbReference type="NCBIfam" id="TIGR00369">
    <property type="entry name" value="unchar_dom_1"/>
    <property type="match status" value="1"/>
</dbReference>
<evidence type="ECO:0000256" key="1">
    <source>
        <dbReference type="ARBA" id="ARBA00008324"/>
    </source>
</evidence>
<dbReference type="EMBL" id="JAVALS010000005">
    <property type="protein sequence ID" value="MDP5227322.1"/>
    <property type="molecule type" value="Genomic_DNA"/>
</dbReference>
<dbReference type="InterPro" id="IPR006683">
    <property type="entry name" value="Thioestr_dom"/>
</dbReference>
<feature type="domain" description="Thioesterase" evidence="3">
    <location>
        <begin position="47"/>
        <end position="123"/>
    </location>
</feature>
<accession>A0ABT9IP12</accession>
<dbReference type="Proteomes" id="UP001232725">
    <property type="component" value="Unassembled WGS sequence"/>
</dbReference>
<keyword evidence="5" id="KW-1185">Reference proteome</keyword>
<proteinExistence type="inferred from homology"/>
<protein>
    <submittedName>
        <fullName evidence="4">PaaI family thioesterase</fullName>
        <ecNumber evidence="4">3.1.2.-</ecNumber>
    </submittedName>
</protein>
<keyword evidence="2 4" id="KW-0378">Hydrolase</keyword>
<dbReference type="PANTHER" id="PTHR43240:SF5">
    <property type="entry name" value="1,4-DIHYDROXY-2-NAPHTHOYL-COA THIOESTERASE 1"/>
    <property type="match status" value="1"/>
</dbReference>
<dbReference type="SUPFAM" id="SSF54637">
    <property type="entry name" value="Thioesterase/thiol ester dehydrase-isomerase"/>
    <property type="match status" value="1"/>
</dbReference>
<dbReference type="GO" id="GO:0016787">
    <property type="term" value="F:hydrolase activity"/>
    <property type="evidence" value="ECO:0007669"/>
    <property type="project" value="UniProtKB-KW"/>
</dbReference>
<dbReference type="CDD" id="cd03443">
    <property type="entry name" value="PaaI_thioesterase"/>
    <property type="match status" value="1"/>
</dbReference>
<evidence type="ECO:0000256" key="2">
    <source>
        <dbReference type="ARBA" id="ARBA00022801"/>
    </source>
</evidence>
<name>A0ABT9IP12_9MICC</name>
<dbReference type="Pfam" id="PF03061">
    <property type="entry name" value="4HBT"/>
    <property type="match status" value="1"/>
</dbReference>